<dbReference type="SUPFAM" id="SSF51161">
    <property type="entry name" value="Trimeric LpxA-like enzymes"/>
    <property type="match status" value="1"/>
</dbReference>
<accession>A0AAW5P1Z5</accession>
<protein>
    <submittedName>
        <fullName evidence="1">Uncharacterized protein</fullName>
    </submittedName>
</protein>
<dbReference type="InterPro" id="IPR011004">
    <property type="entry name" value="Trimer_LpxA-like_sf"/>
</dbReference>
<dbReference type="Proteomes" id="UP001204548">
    <property type="component" value="Unassembled WGS sequence"/>
</dbReference>
<proteinExistence type="predicted"/>
<gene>
    <name evidence="1" type="ORF">NXW97_23440</name>
</gene>
<evidence type="ECO:0000313" key="1">
    <source>
        <dbReference type="EMBL" id="MCS2794906.1"/>
    </source>
</evidence>
<dbReference type="RefSeq" id="WP_227034459.1">
    <property type="nucleotide sequence ID" value="NZ_JADPGR010000005.1"/>
</dbReference>
<organism evidence="1 2">
    <name type="scientific">Bacteroides faecis</name>
    <dbReference type="NCBI Taxonomy" id="674529"/>
    <lineage>
        <taxon>Bacteria</taxon>
        <taxon>Pseudomonadati</taxon>
        <taxon>Bacteroidota</taxon>
        <taxon>Bacteroidia</taxon>
        <taxon>Bacteroidales</taxon>
        <taxon>Bacteroidaceae</taxon>
        <taxon>Bacteroides</taxon>
    </lineage>
</organism>
<dbReference type="AlphaFoldDB" id="A0AAW5P1Z5"/>
<sequence>MVIPIIPFSNLRIQCYRWCGYKIGKNTFIGMRCYLDDMCYNLIEIGNNVTISYGACHARKQGHNKIVIKDGAYIEIVRRLW</sequence>
<dbReference type="Gene3D" id="2.160.10.10">
    <property type="entry name" value="Hexapeptide repeat proteins"/>
    <property type="match status" value="1"/>
</dbReference>
<name>A0AAW5P1Z5_9BACE</name>
<comment type="caution">
    <text evidence="1">The sequence shown here is derived from an EMBL/GenBank/DDBJ whole genome shotgun (WGS) entry which is preliminary data.</text>
</comment>
<evidence type="ECO:0000313" key="2">
    <source>
        <dbReference type="Proteomes" id="UP001204548"/>
    </source>
</evidence>
<dbReference type="EMBL" id="JANUTS010000001">
    <property type="protein sequence ID" value="MCS2794906.1"/>
    <property type="molecule type" value="Genomic_DNA"/>
</dbReference>
<reference evidence="1" key="1">
    <citation type="submission" date="2022-08" db="EMBL/GenBank/DDBJ databases">
        <title>Genome Sequencing of Bacteroides fragilis Group Isolates with Nanopore Technology.</title>
        <authorList>
            <person name="Tisza M.J."/>
            <person name="Smith D."/>
            <person name="Dekker J.P."/>
        </authorList>
    </citation>
    <scope>NUCLEOTIDE SEQUENCE</scope>
    <source>
        <strain evidence="1">BFG-351</strain>
    </source>
</reference>